<dbReference type="PANTHER" id="PTHR43696:SF9">
    <property type="entry name" value="COILED-COIL DOMAIN-CONTAINING PROTEIN 157"/>
    <property type="match status" value="1"/>
</dbReference>
<reference evidence="3" key="1">
    <citation type="submission" date="2025-08" db="UniProtKB">
        <authorList>
            <consortium name="RefSeq"/>
        </authorList>
    </citation>
    <scope>IDENTIFICATION</scope>
    <source>
        <tissue evidence="3">Sperm</tissue>
    </source>
</reference>
<feature type="coiled-coil region" evidence="1">
    <location>
        <begin position="405"/>
        <end position="488"/>
    </location>
</feature>
<name>A0AAJ7XEX6_PETMA</name>
<protein>
    <submittedName>
        <fullName evidence="3">Coiled-coil domain-containing protein 157-like isoform X1</fullName>
    </submittedName>
</protein>
<evidence type="ECO:0000256" key="1">
    <source>
        <dbReference type="SAM" id="Coils"/>
    </source>
</evidence>
<keyword evidence="2" id="KW-1185">Reference proteome</keyword>
<dbReference type="PANTHER" id="PTHR43696">
    <property type="entry name" value="COILED-COIL DOMAIN-CONTAINING PROTEIN 157"/>
    <property type="match status" value="1"/>
</dbReference>
<gene>
    <name evidence="3" type="primary">LOC116955306</name>
</gene>
<accession>A0AAJ7XEX6</accession>
<dbReference type="RefSeq" id="XP_032832204.1">
    <property type="nucleotide sequence ID" value="XM_032976313.1"/>
</dbReference>
<proteinExistence type="predicted"/>
<dbReference type="InterPro" id="IPR029681">
    <property type="entry name" value="CCDC157"/>
</dbReference>
<evidence type="ECO:0000313" key="2">
    <source>
        <dbReference type="Proteomes" id="UP001318040"/>
    </source>
</evidence>
<keyword evidence="1" id="KW-0175">Coiled coil</keyword>
<organism evidence="2 3">
    <name type="scientific">Petromyzon marinus</name>
    <name type="common">Sea lamprey</name>
    <dbReference type="NCBI Taxonomy" id="7757"/>
    <lineage>
        <taxon>Eukaryota</taxon>
        <taxon>Metazoa</taxon>
        <taxon>Chordata</taxon>
        <taxon>Craniata</taxon>
        <taxon>Vertebrata</taxon>
        <taxon>Cyclostomata</taxon>
        <taxon>Hyperoartia</taxon>
        <taxon>Petromyzontiformes</taxon>
        <taxon>Petromyzontidae</taxon>
        <taxon>Petromyzon</taxon>
    </lineage>
</organism>
<dbReference type="Proteomes" id="UP001318040">
    <property type="component" value="Chromosome 59"/>
</dbReference>
<sequence length="558" mass="62811">MTDMDSTELRCVTLRRDLTELQGLLISVASRTGVHTCPSWRYPDRPAWHLDLPALLQQELEVEEQNQDGTRELTLLLELIVDRCGHWVEAVVLGLVLLLLTVERFVSGASEWWRGGVAPPDRDINGSSVSVSLAARWLWERLITSYGRQEAPEQDLQKGIKKDMGAQDATTQTGSWTGSLCSSCMSTQTGMRVVCDAVMKLCQSQQLPSCLSQLRSDVGQGPGHPTDTSRWAANMARDLTRVMRHMERLEGEVVPLKAELEQEKQQAADIAASLRNAKAELNSTVRRLQSDHERTVQAMDKERLEVIREKVKCEEVIQQHQETVRCHMSTVSNLELKLRASETQSRARIQEMEKALEGEILRARKAKKDLEGAWERVRDTKAQAASQTALANNLQKHVQAVLGKQASLCDRVAQLDTECEQLREDLGMSEEKREGLVSEAAFSAKACADLREQLHSAIELARQEEKRREEAEEAIMDRERALSALQEQQRLLICHPELHTPTELIPEYSGDVLGDMERHIQANTTRVRILQSENSRLSAAIHKLRQRLPKPTGRVGGT</sequence>
<feature type="coiled-coil region" evidence="1">
    <location>
        <begin position="232"/>
        <end position="291"/>
    </location>
</feature>
<evidence type="ECO:0000313" key="3">
    <source>
        <dbReference type="RefSeq" id="XP_032832204.1"/>
    </source>
</evidence>
<dbReference type="AlphaFoldDB" id="A0AAJ7XEX6"/>
<dbReference type="GeneID" id="116955306"/>
<dbReference type="KEGG" id="pmrn:116955306"/>